<evidence type="ECO:0000313" key="2">
    <source>
        <dbReference type="EMBL" id="RAK70648.1"/>
    </source>
</evidence>
<dbReference type="PROSITE" id="PS51318">
    <property type="entry name" value="TAT"/>
    <property type="match status" value="1"/>
</dbReference>
<organism evidence="2 3">
    <name type="scientific">Hymenobacter edaphi</name>
    <dbReference type="NCBI Taxonomy" id="2211146"/>
    <lineage>
        <taxon>Bacteria</taxon>
        <taxon>Pseudomonadati</taxon>
        <taxon>Bacteroidota</taxon>
        <taxon>Cytophagia</taxon>
        <taxon>Cytophagales</taxon>
        <taxon>Hymenobacteraceae</taxon>
        <taxon>Hymenobacter</taxon>
    </lineage>
</organism>
<dbReference type="GO" id="GO:0005975">
    <property type="term" value="P:carbohydrate metabolic process"/>
    <property type="evidence" value="ECO:0007669"/>
    <property type="project" value="InterPro"/>
</dbReference>
<dbReference type="OrthoDB" id="258246at2"/>
<dbReference type="InterPro" id="IPR008928">
    <property type="entry name" value="6-hairpin_glycosidase_sf"/>
</dbReference>
<keyword evidence="1 2" id="KW-0378">Hydrolase</keyword>
<dbReference type="AlphaFoldDB" id="A0A328BZN7"/>
<evidence type="ECO:0000313" key="3">
    <source>
        <dbReference type="Proteomes" id="UP000248553"/>
    </source>
</evidence>
<comment type="caution">
    <text evidence="2">The sequence shown here is derived from an EMBL/GenBank/DDBJ whole genome shotgun (WGS) entry which is preliminary data.</text>
</comment>
<gene>
    <name evidence="2" type="ORF">DLM85_07405</name>
</gene>
<dbReference type="RefSeq" id="WP_111477398.1">
    <property type="nucleotide sequence ID" value="NZ_QHKM01000001.1"/>
</dbReference>
<dbReference type="InterPro" id="IPR006311">
    <property type="entry name" value="TAT_signal"/>
</dbReference>
<dbReference type="Gene3D" id="1.50.10.10">
    <property type="match status" value="1"/>
</dbReference>
<dbReference type="Proteomes" id="UP000248553">
    <property type="component" value="Unassembled WGS sequence"/>
</dbReference>
<dbReference type="Pfam" id="PF07470">
    <property type="entry name" value="Glyco_hydro_88"/>
    <property type="match status" value="1"/>
</dbReference>
<dbReference type="PANTHER" id="PTHR33886">
    <property type="entry name" value="UNSATURATED RHAMNOGALACTURONAN HYDROLASE (EUROFUNG)"/>
    <property type="match status" value="1"/>
</dbReference>
<keyword evidence="3" id="KW-1185">Reference proteome</keyword>
<dbReference type="InterPro" id="IPR012341">
    <property type="entry name" value="6hp_glycosidase-like_sf"/>
</dbReference>
<dbReference type="EMBL" id="QHKM01000001">
    <property type="protein sequence ID" value="RAK70648.1"/>
    <property type="molecule type" value="Genomic_DNA"/>
</dbReference>
<sequence length="399" mass="45623">MHSFSAPITRRTFAQSLGLLGAGLLLPDWAGAAQQPAKLPRKKDILKVLTLTNGYFMQKWPDTGKEIVTNKARPSNIWTRAVYYEGLMALYGVDKQKRYYDYAVDWGQKHQWGLNRGVETRNADNQCCGQTYLDLHAIDPQPERVRDIKASIDRMLQTEQVDDWWWIDALQMAMPVFARLGVMYQDERYFEKMFQLYDYAKTRHGGNGLFNPEDNLWWRDKDFVPPYKEPNGEDCYWSRGNGWVVAAMVRTLSILPPNAPHRAEYQQMYLRMVQALPRLQRPDGYWNVSLHDPTHFGGKELTGTALFVYGMAWGINQGLLDAKQYLPIITKAWTALASECVHKDGFLGYVQGTGKEPKDGQPVTYDSRPDFEDYGLGCLLLAGTELYKLVDNPPAAAKS</sequence>
<dbReference type="InterPro" id="IPR010905">
    <property type="entry name" value="Glyco_hydro_88"/>
</dbReference>
<evidence type="ECO:0000256" key="1">
    <source>
        <dbReference type="ARBA" id="ARBA00022801"/>
    </source>
</evidence>
<name>A0A328BZN7_9BACT</name>
<proteinExistence type="predicted"/>
<dbReference type="InterPro" id="IPR052043">
    <property type="entry name" value="PolySaccharide_Degr_Enz"/>
</dbReference>
<dbReference type="PANTHER" id="PTHR33886:SF8">
    <property type="entry name" value="UNSATURATED RHAMNOGALACTURONAN HYDROLASE (EUROFUNG)"/>
    <property type="match status" value="1"/>
</dbReference>
<reference evidence="3" key="1">
    <citation type="submission" date="2018-05" db="EMBL/GenBank/DDBJ databases">
        <authorList>
            <person name="Nie L."/>
        </authorList>
    </citation>
    <scope>NUCLEOTIDE SEQUENCE [LARGE SCALE GENOMIC DNA]</scope>
    <source>
        <strain evidence="3">NL</strain>
    </source>
</reference>
<dbReference type="GO" id="GO:0016787">
    <property type="term" value="F:hydrolase activity"/>
    <property type="evidence" value="ECO:0007669"/>
    <property type="project" value="UniProtKB-KW"/>
</dbReference>
<dbReference type="SUPFAM" id="SSF48208">
    <property type="entry name" value="Six-hairpin glycosidases"/>
    <property type="match status" value="1"/>
</dbReference>
<accession>A0A328BZN7</accession>
<protein>
    <submittedName>
        <fullName evidence="2">Glycoside hydrolase family 88 protein</fullName>
    </submittedName>
</protein>